<dbReference type="EMBL" id="CAJPDR010000407">
    <property type="protein sequence ID" value="CAF9935461.1"/>
    <property type="molecule type" value="Genomic_DNA"/>
</dbReference>
<evidence type="ECO:0000313" key="7">
    <source>
        <dbReference type="EMBL" id="CAF9935461.1"/>
    </source>
</evidence>
<comment type="caution">
    <text evidence="7">The sequence shown here is derived from an EMBL/GenBank/DDBJ whole genome shotgun (WGS) entry which is preliminary data.</text>
</comment>
<feature type="transmembrane region" description="Helical" evidence="5">
    <location>
        <begin position="12"/>
        <end position="32"/>
    </location>
</feature>
<keyword evidence="3 5" id="KW-1133">Transmembrane helix</keyword>
<dbReference type="OrthoDB" id="1077582at2759"/>
<evidence type="ECO:0000256" key="2">
    <source>
        <dbReference type="ARBA" id="ARBA00022692"/>
    </source>
</evidence>
<dbReference type="AlphaFoldDB" id="A0A8H3G3D0"/>
<dbReference type="GO" id="GO:0016020">
    <property type="term" value="C:membrane"/>
    <property type="evidence" value="ECO:0007669"/>
    <property type="project" value="UniProtKB-SubCell"/>
</dbReference>
<feature type="transmembrane region" description="Helical" evidence="5">
    <location>
        <begin position="38"/>
        <end position="55"/>
    </location>
</feature>
<feature type="transmembrane region" description="Helical" evidence="5">
    <location>
        <begin position="363"/>
        <end position="381"/>
    </location>
</feature>
<evidence type="ECO:0000259" key="6">
    <source>
        <dbReference type="Pfam" id="PF13813"/>
    </source>
</evidence>
<keyword evidence="2 5" id="KW-0812">Transmembrane</keyword>
<evidence type="ECO:0000256" key="5">
    <source>
        <dbReference type="SAM" id="Phobius"/>
    </source>
</evidence>
<dbReference type="Pfam" id="PF13813">
    <property type="entry name" value="MBOAT_2"/>
    <property type="match status" value="1"/>
</dbReference>
<feature type="transmembrane region" description="Helical" evidence="5">
    <location>
        <begin position="280"/>
        <end position="298"/>
    </location>
</feature>
<dbReference type="Proteomes" id="UP000664203">
    <property type="component" value="Unassembled WGS sequence"/>
</dbReference>
<protein>
    <recommendedName>
        <fullName evidence="6">Wax synthase domain-containing protein</fullName>
    </recommendedName>
</protein>
<feature type="transmembrane region" description="Helical" evidence="5">
    <location>
        <begin position="310"/>
        <end position="334"/>
    </location>
</feature>
<proteinExistence type="predicted"/>
<accession>A0A8H3G3D0</accession>
<gene>
    <name evidence="7" type="ORF">ALECFALPRED_006400</name>
</gene>
<name>A0A8H3G3D0_9LECA</name>
<evidence type="ECO:0000256" key="3">
    <source>
        <dbReference type="ARBA" id="ARBA00022989"/>
    </source>
</evidence>
<feature type="domain" description="Wax synthase" evidence="6">
    <location>
        <begin position="226"/>
        <end position="310"/>
    </location>
</feature>
<keyword evidence="4 5" id="KW-0472">Membrane</keyword>
<comment type="subcellular location">
    <subcellularLocation>
        <location evidence="1">Membrane</location>
        <topology evidence="1">Multi-pass membrane protein</topology>
    </subcellularLocation>
</comment>
<organism evidence="7 8">
    <name type="scientific">Alectoria fallacina</name>
    <dbReference type="NCBI Taxonomy" id="1903189"/>
    <lineage>
        <taxon>Eukaryota</taxon>
        <taxon>Fungi</taxon>
        <taxon>Dikarya</taxon>
        <taxon>Ascomycota</taxon>
        <taxon>Pezizomycotina</taxon>
        <taxon>Lecanoromycetes</taxon>
        <taxon>OSLEUM clade</taxon>
        <taxon>Lecanoromycetidae</taxon>
        <taxon>Lecanorales</taxon>
        <taxon>Lecanorineae</taxon>
        <taxon>Parmeliaceae</taxon>
        <taxon>Alectoria</taxon>
    </lineage>
</organism>
<dbReference type="InterPro" id="IPR032805">
    <property type="entry name" value="Wax_synthase_dom"/>
</dbReference>
<keyword evidence="8" id="KW-1185">Reference proteome</keyword>
<sequence>MSSLFSPTAAGSIIPHLLLPLVQIFAFALPPFRYRSHIFVPLILALIYGTWSNLCSDAPDLRGFMIGQWPWYLNTLEKLLFHPVPEKEYWRMGRPAQEAMSMSFFSKLKWSAALYCNPRGIGWNYQVKGIPKQRAPNTKMGFFLQQIKEIAIVFLAIDALNMYTSRYYYKPGADMLTLTVRADTWPREIWNVYSAQAGQFLTTTYLYLQIATFSVLLGGGQPKVDWPPLYGSITESYTLRRFWNTFWQQLTRHMFVAYSHDLRDILHIRRGTWLSRYSELYFTFFLSALFHGLVTYAMPYGPDHTFHLRFTMWFNFVFWQAPAIQFEDFVIWCYKRVVTRTEGKVGDEEPKGREIKVRAWHKVVGYIWVLGWWYSIMHWPADAVLRFGVVKANPLPFSVLNPIVTWVENAMARSG</sequence>
<reference evidence="7" key="1">
    <citation type="submission" date="2021-03" db="EMBL/GenBank/DDBJ databases">
        <authorList>
            <person name="Tagirdzhanova G."/>
        </authorList>
    </citation>
    <scope>NUCLEOTIDE SEQUENCE</scope>
</reference>
<evidence type="ECO:0000313" key="8">
    <source>
        <dbReference type="Proteomes" id="UP000664203"/>
    </source>
</evidence>
<evidence type="ECO:0000256" key="4">
    <source>
        <dbReference type="ARBA" id="ARBA00023136"/>
    </source>
</evidence>
<evidence type="ECO:0000256" key="1">
    <source>
        <dbReference type="ARBA" id="ARBA00004141"/>
    </source>
</evidence>